<keyword evidence="2" id="KW-1185">Reference proteome</keyword>
<protein>
    <submittedName>
        <fullName evidence="1">Uncharacterized protein</fullName>
    </submittedName>
</protein>
<dbReference type="eggNOG" id="ENOG503149B">
    <property type="taxonomic scope" value="Bacteria"/>
</dbReference>
<dbReference type="AlphaFoldDB" id="M4Z5V4"/>
<accession>M4Z5V4</accession>
<evidence type="ECO:0000313" key="1">
    <source>
        <dbReference type="EMBL" id="BAM88381.1"/>
    </source>
</evidence>
<dbReference type="RefSeq" id="WP_015665504.1">
    <property type="nucleotide sequence ID" value="NC_020453.1"/>
</dbReference>
<gene>
    <name evidence="1" type="ORF">S58_23750</name>
</gene>
<sequence>MIHRGVQYTVVATAEPDIWEWRYEFGDQVKTGRTQTRLAALAARRVKSKIDAALRTAQTGSVSAANVVERIDLAKATSHGLT</sequence>
<evidence type="ECO:0000313" key="2">
    <source>
        <dbReference type="Proteomes" id="UP000011841"/>
    </source>
</evidence>
<dbReference type="GeneID" id="301816271"/>
<dbReference type="KEGG" id="aol:S58_23750"/>
<organism evidence="1 2">
    <name type="scientific">Bradyrhizobium oligotrophicum S58</name>
    <dbReference type="NCBI Taxonomy" id="1245469"/>
    <lineage>
        <taxon>Bacteria</taxon>
        <taxon>Pseudomonadati</taxon>
        <taxon>Pseudomonadota</taxon>
        <taxon>Alphaproteobacteria</taxon>
        <taxon>Hyphomicrobiales</taxon>
        <taxon>Nitrobacteraceae</taxon>
        <taxon>Bradyrhizobium</taxon>
    </lineage>
</organism>
<reference evidence="1 2" key="1">
    <citation type="journal article" date="2013" name="Appl. Environ. Microbiol.">
        <title>Genome analysis suggests that the soil oligotrophic bacterium Agromonas oligotrophica (Bradyrhizobium oligotrophicum) is a nitrogen-fixing symbiont of Aeschynomene indica.</title>
        <authorList>
            <person name="Okubo T."/>
            <person name="Fukushima S."/>
            <person name="Itakura M."/>
            <person name="Oshima K."/>
            <person name="Longtonglang A."/>
            <person name="Teaumroong N."/>
            <person name="Mitsui H."/>
            <person name="Hattori M."/>
            <person name="Hattori R."/>
            <person name="Hattori T."/>
            <person name="Minamisawa K."/>
        </authorList>
    </citation>
    <scope>NUCLEOTIDE SEQUENCE [LARGE SCALE GENOMIC DNA]</scope>
    <source>
        <strain evidence="1 2">S58</strain>
    </source>
</reference>
<dbReference type="PATRIC" id="fig|1245469.3.peg.2431"/>
<dbReference type="Proteomes" id="UP000011841">
    <property type="component" value="Chromosome"/>
</dbReference>
<dbReference type="HOGENOM" id="CLU_194336_0_0_5"/>
<name>M4Z5V4_9BRAD</name>
<proteinExistence type="predicted"/>
<dbReference type="EMBL" id="AP012603">
    <property type="protein sequence ID" value="BAM88381.1"/>
    <property type="molecule type" value="Genomic_DNA"/>
</dbReference>
<dbReference type="OrthoDB" id="8242059at2"/>